<dbReference type="RefSeq" id="WP_146440440.1">
    <property type="nucleotide sequence ID" value="NZ_SJPL01000001.1"/>
</dbReference>
<dbReference type="Proteomes" id="UP000317238">
    <property type="component" value="Unassembled WGS sequence"/>
</dbReference>
<sequence>MDNDQFYNNVKTYLGTCDRADIVTPIPQGSGVFHIANVLPERFDAAWVSQNAGRFSDDGEKVRYYANEFDVSAREIGYPPGSDPSGVVFIAAELTEPTNAIDVHKLSGEIKNELYADKDPATKWQKSHLFMQAVREDERFSDIRGAYFPSASGQALGTGGSCLALFDEPIPTNIIGSGDYAWWKSQQNVS</sequence>
<dbReference type="EMBL" id="SJPL01000001">
    <property type="protein sequence ID" value="TWT72667.1"/>
    <property type="molecule type" value="Genomic_DNA"/>
</dbReference>
<comment type="caution">
    <text evidence="1">The sequence shown here is derived from an EMBL/GenBank/DDBJ whole genome shotgun (WGS) entry which is preliminary data.</text>
</comment>
<keyword evidence="2" id="KW-1185">Reference proteome</keyword>
<accession>A0A5C5YAF9</accession>
<proteinExistence type="predicted"/>
<evidence type="ECO:0000313" key="2">
    <source>
        <dbReference type="Proteomes" id="UP000317238"/>
    </source>
</evidence>
<dbReference type="AlphaFoldDB" id="A0A5C5YAF9"/>
<reference evidence="1 2" key="1">
    <citation type="submission" date="2019-02" db="EMBL/GenBank/DDBJ databases">
        <title>Deep-cultivation of Planctomycetes and their phenomic and genomic characterization uncovers novel biology.</title>
        <authorList>
            <person name="Wiegand S."/>
            <person name="Jogler M."/>
            <person name="Boedeker C."/>
            <person name="Pinto D."/>
            <person name="Vollmers J."/>
            <person name="Rivas-Marin E."/>
            <person name="Kohn T."/>
            <person name="Peeters S.H."/>
            <person name="Heuer A."/>
            <person name="Rast P."/>
            <person name="Oberbeckmann S."/>
            <person name="Bunk B."/>
            <person name="Jeske O."/>
            <person name="Meyerdierks A."/>
            <person name="Storesund J.E."/>
            <person name="Kallscheuer N."/>
            <person name="Luecker S."/>
            <person name="Lage O.M."/>
            <person name="Pohl T."/>
            <person name="Merkel B.J."/>
            <person name="Hornburger P."/>
            <person name="Mueller R.-W."/>
            <person name="Bruemmer F."/>
            <person name="Labrenz M."/>
            <person name="Spormann A.M."/>
            <person name="Op Den Camp H."/>
            <person name="Overmann J."/>
            <person name="Amann R."/>
            <person name="Jetten M.S.M."/>
            <person name="Mascher T."/>
            <person name="Medema M.H."/>
            <person name="Devos D.P."/>
            <person name="Kaster A.-K."/>
            <person name="Ovreas L."/>
            <person name="Rohde M."/>
            <person name="Galperin M.Y."/>
            <person name="Jogler C."/>
        </authorList>
    </citation>
    <scope>NUCLEOTIDE SEQUENCE [LARGE SCALE GENOMIC DNA]</scope>
    <source>
        <strain evidence="1 2">Pan14r</strain>
    </source>
</reference>
<name>A0A5C5YAF9_9PLAN</name>
<organism evidence="1 2">
    <name type="scientific">Crateriforma conspicua</name>
    <dbReference type="NCBI Taxonomy" id="2527996"/>
    <lineage>
        <taxon>Bacteria</taxon>
        <taxon>Pseudomonadati</taxon>
        <taxon>Planctomycetota</taxon>
        <taxon>Planctomycetia</taxon>
        <taxon>Planctomycetales</taxon>
        <taxon>Planctomycetaceae</taxon>
        <taxon>Crateriforma</taxon>
    </lineage>
</organism>
<gene>
    <name evidence="1" type="ORF">Pan14r_49870</name>
</gene>
<evidence type="ECO:0000313" key="1">
    <source>
        <dbReference type="EMBL" id="TWT72667.1"/>
    </source>
</evidence>
<protein>
    <submittedName>
        <fullName evidence="1">Uncharacterized protein</fullName>
    </submittedName>
</protein>